<feature type="coiled-coil region" evidence="6">
    <location>
        <begin position="4"/>
        <end position="31"/>
    </location>
</feature>
<evidence type="ECO:0000256" key="1">
    <source>
        <dbReference type="ARBA" id="ARBA00009254"/>
    </source>
</evidence>
<evidence type="ECO:0000313" key="8">
    <source>
        <dbReference type="Proteomes" id="UP000824150"/>
    </source>
</evidence>
<dbReference type="EMBL" id="JAHLFG010000009">
    <property type="protein sequence ID" value="MBU3826028.1"/>
    <property type="molecule type" value="Genomic_DNA"/>
</dbReference>
<evidence type="ECO:0000256" key="5">
    <source>
        <dbReference type="HAMAP-Rule" id="MF_00374"/>
    </source>
</evidence>
<gene>
    <name evidence="5 7" type="primary">rpmC</name>
    <name evidence="7" type="ORF">IAA31_00840</name>
</gene>
<dbReference type="SUPFAM" id="SSF46561">
    <property type="entry name" value="Ribosomal protein L29 (L29p)"/>
    <property type="match status" value="1"/>
</dbReference>
<dbReference type="InterPro" id="IPR050063">
    <property type="entry name" value="Ribosomal_protein_uL29"/>
</dbReference>
<dbReference type="AlphaFoldDB" id="A0A9E2KM52"/>
<comment type="similarity">
    <text evidence="1 5">Belongs to the universal ribosomal protein uL29 family.</text>
</comment>
<dbReference type="HAMAP" id="MF_00374">
    <property type="entry name" value="Ribosomal_uL29"/>
    <property type="match status" value="1"/>
</dbReference>
<evidence type="ECO:0000313" key="7">
    <source>
        <dbReference type="EMBL" id="MBU3826028.1"/>
    </source>
</evidence>
<dbReference type="PANTHER" id="PTHR10916">
    <property type="entry name" value="60S RIBOSOMAL PROTEIN L35/50S RIBOSOMAL PROTEIN L29"/>
    <property type="match status" value="1"/>
</dbReference>
<accession>A0A9E2KM52</accession>
<evidence type="ECO:0000256" key="6">
    <source>
        <dbReference type="SAM" id="Coils"/>
    </source>
</evidence>
<dbReference type="Pfam" id="PF00831">
    <property type="entry name" value="Ribosomal_L29"/>
    <property type="match status" value="1"/>
</dbReference>
<dbReference type="CDD" id="cd00427">
    <property type="entry name" value="Ribosomal_L29_HIP"/>
    <property type="match status" value="1"/>
</dbReference>
<dbReference type="GO" id="GO:0022625">
    <property type="term" value="C:cytosolic large ribosomal subunit"/>
    <property type="evidence" value="ECO:0007669"/>
    <property type="project" value="TreeGrafter"/>
</dbReference>
<name>A0A9E2KM52_9GAMM</name>
<sequence>MKANELKTKSVEELKAELSSLQRAQLNLRFQLKAGALQQTDNLRQVRRDIARVNTVLAQKANEQDAK</sequence>
<dbReference type="FunFam" id="1.10.287.310:FF:000001">
    <property type="entry name" value="50S ribosomal protein L29"/>
    <property type="match status" value="1"/>
</dbReference>
<dbReference type="InterPro" id="IPR001854">
    <property type="entry name" value="Ribosomal_uL29"/>
</dbReference>
<reference evidence="7" key="1">
    <citation type="journal article" date="2021" name="PeerJ">
        <title>Extensive microbial diversity within the chicken gut microbiome revealed by metagenomics and culture.</title>
        <authorList>
            <person name="Gilroy R."/>
            <person name="Ravi A."/>
            <person name="Getino M."/>
            <person name="Pursley I."/>
            <person name="Horton D.L."/>
            <person name="Alikhan N.F."/>
            <person name="Baker D."/>
            <person name="Gharbi K."/>
            <person name="Hall N."/>
            <person name="Watson M."/>
            <person name="Adriaenssens E.M."/>
            <person name="Foster-Nyarko E."/>
            <person name="Jarju S."/>
            <person name="Secka A."/>
            <person name="Antonio M."/>
            <person name="Oren A."/>
            <person name="Chaudhuri R.R."/>
            <person name="La Ragione R."/>
            <person name="Hildebrand F."/>
            <person name="Pallen M.J."/>
        </authorList>
    </citation>
    <scope>NUCLEOTIDE SEQUENCE</scope>
    <source>
        <strain evidence="7">687</strain>
    </source>
</reference>
<reference evidence="7" key="2">
    <citation type="submission" date="2021-04" db="EMBL/GenBank/DDBJ databases">
        <authorList>
            <person name="Gilroy R."/>
        </authorList>
    </citation>
    <scope>NUCLEOTIDE SEQUENCE</scope>
    <source>
        <strain evidence="7">687</strain>
    </source>
</reference>
<keyword evidence="6" id="KW-0175">Coiled coil</keyword>
<keyword evidence="2 5" id="KW-0689">Ribosomal protein</keyword>
<evidence type="ECO:0000256" key="3">
    <source>
        <dbReference type="ARBA" id="ARBA00023274"/>
    </source>
</evidence>
<proteinExistence type="inferred from homology"/>
<evidence type="ECO:0000256" key="2">
    <source>
        <dbReference type="ARBA" id="ARBA00022980"/>
    </source>
</evidence>
<dbReference type="PANTHER" id="PTHR10916:SF0">
    <property type="entry name" value="LARGE RIBOSOMAL SUBUNIT PROTEIN UL29C"/>
    <property type="match status" value="1"/>
</dbReference>
<dbReference type="Proteomes" id="UP000824150">
    <property type="component" value="Unassembled WGS sequence"/>
</dbReference>
<comment type="caution">
    <text evidence="7">The sequence shown here is derived from an EMBL/GenBank/DDBJ whole genome shotgun (WGS) entry which is preliminary data.</text>
</comment>
<organism evidence="7 8">
    <name type="scientific">Candidatus Anaerobiospirillum merdipullorum</name>
    <dbReference type="NCBI Taxonomy" id="2838450"/>
    <lineage>
        <taxon>Bacteria</taxon>
        <taxon>Pseudomonadati</taxon>
        <taxon>Pseudomonadota</taxon>
        <taxon>Gammaproteobacteria</taxon>
        <taxon>Aeromonadales</taxon>
        <taxon>Succinivibrionaceae</taxon>
        <taxon>Anaerobiospirillum</taxon>
    </lineage>
</organism>
<dbReference type="GO" id="GO:0003735">
    <property type="term" value="F:structural constituent of ribosome"/>
    <property type="evidence" value="ECO:0007669"/>
    <property type="project" value="InterPro"/>
</dbReference>
<dbReference type="Gene3D" id="1.10.287.310">
    <property type="match status" value="1"/>
</dbReference>
<dbReference type="GO" id="GO:0006412">
    <property type="term" value="P:translation"/>
    <property type="evidence" value="ECO:0007669"/>
    <property type="project" value="UniProtKB-UniRule"/>
</dbReference>
<dbReference type="NCBIfam" id="TIGR00012">
    <property type="entry name" value="L29"/>
    <property type="match status" value="1"/>
</dbReference>
<evidence type="ECO:0000256" key="4">
    <source>
        <dbReference type="ARBA" id="ARBA00035204"/>
    </source>
</evidence>
<keyword evidence="3 5" id="KW-0687">Ribonucleoprotein</keyword>
<dbReference type="InterPro" id="IPR036049">
    <property type="entry name" value="Ribosomal_uL29_sf"/>
</dbReference>
<protein>
    <recommendedName>
        <fullName evidence="4 5">Large ribosomal subunit protein uL29</fullName>
    </recommendedName>
</protein>